<evidence type="ECO:0000256" key="1">
    <source>
        <dbReference type="ARBA" id="ARBA00022801"/>
    </source>
</evidence>
<evidence type="ECO:0000256" key="3">
    <source>
        <dbReference type="HAMAP-Rule" id="MF_01954"/>
    </source>
</evidence>
<sequence>MAKQHPGPNSKHLRPIGGYRLSDQPLELNAGRPVTELAVHNTGDRPIQVGSHFHFFEANRFLEFDREAAFGKRLNIPATTSIRFEPGDRKTVQLVPYGGRQRVFGFNGLVQGWTGDDPTPPDYRPDRAQSLHNAKARGFKFSAQQQDQGENKKQ</sequence>
<dbReference type="Proteomes" id="UP000653076">
    <property type="component" value="Unassembled WGS sequence"/>
</dbReference>
<comment type="subcellular location">
    <subcellularLocation>
        <location evidence="3">Cytoplasm</location>
    </subcellularLocation>
</comment>
<evidence type="ECO:0000256" key="4">
    <source>
        <dbReference type="SAM" id="MobiDB-lite"/>
    </source>
</evidence>
<comment type="similarity">
    <text evidence="3">Belongs to the urease beta subunit family.</text>
</comment>
<evidence type="ECO:0000313" key="6">
    <source>
        <dbReference type="Proteomes" id="UP000653076"/>
    </source>
</evidence>
<dbReference type="EMBL" id="BOPC01000004">
    <property type="protein sequence ID" value="GIJ25175.1"/>
    <property type="molecule type" value="Genomic_DNA"/>
</dbReference>
<evidence type="ECO:0000256" key="2">
    <source>
        <dbReference type="ARBA" id="ARBA00047778"/>
    </source>
</evidence>
<dbReference type="InterPro" id="IPR050069">
    <property type="entry name" value="Urease_subunit"/>
</dbReference>
<evidence type="ECO:0000313" key="5">
    <source>
        <dbReference type="EMBL" id="GIJ25175.1"/>
    </source>
</evidence>
<keyword evidence="6" id="KW-1185">Reference proteome</keyword>
<comment type="pathway">
    <text evidence="3">Nitrogen metabolism; urea degradation; CO(2) and NH(3) from urea (urease route): step 1/1.</text>
</comment>
<organism evidence="5 6">
    <name type="scientific">Micromonospora qiuiae</name>
    <dbReference type="NCBI Taxonomy" id="502268"/>
    <lineage>
        <taxon>Bacteria</taxon>
        <taxon>Bacillati</taxon>
        <taxon>Actinomycetota</taxon>
        <taxon>Actinomycetes</taxon>
        <taxon>Micromonosporales</taxon>
        <taxon>Micromonosporaceae</taxon>
        <taxon>Micromonospora</taxon>
    </lineage>
</organism>
<dbReference type="CDD" id="cd00407">
    <property type="entry name" value="Urease_beta"/>
    <property type="match status" value="1"/>
</dbReference>
<gene>
    <name evidence="3 5" type="primary">ureB</name>
    <name evidence="5" type="ORF">Vqi01_03370</name>
</gene>
<keyword evidence="1 3" id="KW-0378">Hydrolase</keyword>
<dbReference type="PANTHER" id="PTHR33569">
    <property type="entry name" value="UREASE"/>
    <property type="match status" value="1"/>
</dbReference>
<reference evidence="5 6" key="1">
    <citation type="submission" date="2021-01" db="EMBL/GenBank/DDBJ databases">
        <title>Whole genome shotgun sequence of Verrucosispora qiuiae NBRC 106684.</title>
        <authorList>
            <person name="Komaki H."/>
            <person name="Tamura T."/>
        </authorList>
    </citation>
    <scope>NUCLEOTIDE SEQUENCE [LARGE SCALE GENOMIC DNA]</scope>
    <source>
        <strain evidence="5 6">NBRC 106684</strain>
    </source>
</reference>
<dbReference type="HAMAP" id="MF_01954">
    <property type="entry name" value="Urease_beta"/>
    <property type="match status" value="1"/>
</dbReference>
<name>A0ABQ4J585_9ACTN</name>
<keyword evidence="3" id="KW-0963">Cytoplasm</keyword>
<dbReference type="NCBIfam" id="TIGR00192">
    <property type="entry name" value="urease_beta"/>
    <property type="match status" value="1"/>
</dbReference>
<proteinExistence type="inferred from homology"/>
<comment type="caution">
    <text evidence="5">The sequence shown here is derived from an EMBL/GenBank/DDBJ whole genome shotgun (WGS) entry which is preliminary data.</text>
</comment>
<dbReference type="Gene3D" id="2.10.150.10">
    <property type="entry name" value="Urease, beta subunit"/>
    <property type="match status" value="1"/>
</dbReference>
<protein>
    <recommendedName>
        <fullName evidence="3">Urease subunit beta</fullName>
        <ecNumber evidence="3">3.5.1.5</ecNumber>
    </recommendedName>
    <alternativeName>
        <fullName evidence="3">Urea amidohydrolase subunit beta</fullName>
    </alternativeName>
</protein>
<accession>A0ABQ4J585</accession>
<dbReference type="PANTHER" id="PTHR33569:SF1">
    <property type="entry name" value="UREASE"/>
    <property type="match status" value="1"/>
</dbReference>
<dbReference type="SUPFAM" id="SSF51278">
    <property type="entry name" value="Urease, beta-subunit"/>
    <property type="match status" value="1"/>
</dbReference>
<dbReference type="NCBIfam" id="NF009682">
    <property type="entry name" value="PRK13203.1"/>
    <property type="match status" value="1"/>
</dbReference>
<dbReference type="EC" id="3.5.1.5" evidence="3"/>
<comment type="catalytic activity">
    <reaction evidence="2 3">
        <text>urea + 2 H2O + H(+) = hydrogencarbonate + 2 NH4(+)</text>
        <dbReference type="Rhea" id="RHEA:20557"/>
        <dbReference type="ChEBI" id="CHEBI:15377"/>
        <dbReference type="ChEBI" id="CHEBI:15378"/>
        <dbReference type="ChEBI" id="CHEBI:16199"/>
        <dbReference type="ChEBI" id="CHEBI:17544"/>
        <dbReference type="ChEBI" id="CHEBI:28938"/>
        <dbReference type="EC" id="3.5.1.5"/>
    </reaction>
</comment>
<dbReference type="InterPro" id="IPR036461">
    <property type="entry name" value="Urease_betasu_sf"/>
</dbReference>
<comment type="subunit">
    <text evidence="3">Heterotrimer of UreA (gamma), UreB (beta) and UreC (alpha) subunits. Three heterotrimers associate to form the active enzyme.</text>
</comment>
<dbReference type="Pfam" id="PF00699">
    <property type="entry name" value="Urease_beta"/>
    <property type="match status" value="1"/>
</dbReference>
<dbReference type="InterPro" id="IPR002019">
    <property type="entry name" value="Urease_beta-like"/>
</dbReference>
<feature type="region of interest" description="Disordered" evidence="4">
    <location>
        <begin position="114"/>
        <end position="154"/>
    </location>
</feature>